<dbReference type="InterPro" id="IPR052905">
    <property type="entry name" value="LD-transpeptidase_YkuD-like"/>
</dbReference>
<accession>A0A1S6HP08</accession>
<evidence type="ECO:0000259" key="2">
    <source>
        <dbReference type="Pfam" id="PF20142"/>
    </source>
</evidence>
<dbReference type="InterPro" id="IPR036366">
    <property type="entry name" value="PGBDSf"/>
</dbReference>
<dbReference type="Proteomes" id="UP000189545">
    <property type="component" value="Chromosome"/>
</dbReference>
<dbReference type="EMBL" id="CP014782">
    <property type="protein sequence ID" value="AQS37238.1"/>
    <property type="molecule type" value="Genomic_DNA"/>
</dbReference>
<keyword evidence="4" id="KW-1185">Reference proteome</keyword>
<organism evidence="3 4">
    <name type="scientific">Shewanella psychrophila</name>
    <dbReference type="NCBI Taxonomy" id="225848"/>
    <lineage>
        <taxon>Bacteria</taxon>
        <taxon>Pseudomonadati</taxon>
        <taxon>Pseudomonadota</taxon>
        <taxon>Gammaproteobacteria</taxon>
        <taxon>Alteromonadales</taxon>
        <taxon>Shewanellaceae</taxon>
        <taxon>Shewanella</taxon>
    </lineage>
</organism>
<evidence type="ECO:0000259" key="1">
    <source>
        <dbReference type="Pfam" id="PF01471"/>
    </source>
</evidence>
<evidence type="ECO:0000313" key="3">
    <source>
        <dbReference type="EMBL" id="AQS37238.1"/>
    </source>
</evidence>
<dbReference type="InterPro" id="IPR036365">
    <property type="entry name" value="PGBD-like_sf"/>
</dbReference>
<dbReference type="AlphaFoldDB" id="A0A1S6HP08"/>
<dbReference type="InterPro" id="IPR045380">
    <property type="entry name" value="LD_TPept_scaffold_dom"/>
</dbReference>
<gene>
    <name evidence="3" type="ORF">Sps_02078</name>
</gene>
<evidence type="ECO:0000313" key="4">
    <source>
        <dbReference type="Proteomes" id="UP000189545"/>
    </source>
</evidence>
<dbReference type="STRING" id="225848.Sps_02078"/>
<dbReference type="Pfam" id="PF20142">
    <property type="entry name" value="Scaffold"/>
    <property type="match status" value="1"/>
</dbReference>
<dbReference type="PANTHER" id="PTHR41533:SF2">
    <property type="entry name" value="BLR7131 PROTEIN"/>
    <property type="match status" value="1"/>
</dbReference>
<proteinExistence type="predicted"/>
<dbReference type="Gene3D" id="1.10.101.10">
    <property type="entry name" value="PGBD-like superfamily/PGBD"/>
    <property type="match status" value="1"/>
</dbReference>
<feature type="domain" description="Peptidoglycan binding-like" evidence="1">
    <location>
        <begin position="251"/>
        <end position="300"/>
    </location>
</feature>
<dbReference type="Pfam" id="PF01471">
    <property type="entry name" value="PG_binding_1"/>
    <property type="match status" value="1"/>
</dbReference>
<dbReference type="SUPFAM" id="SSF47090">
    <property type="entry name" value="PGBD-like"/>
    <property type="match status" value="1"/>
</dbReference>
<protein>
    <submittedName>
        <fullName evidence="3">Uncharacterized protein</fullName>
    </submittedName>
</protein>
<name>A0A1S6HP08_9GAMM</name>
<feature type="domain" description="L,D-transpeptidase scaffold" evidence="2">
    <location>
        <begin position="79"/>
        <end position="217"/>
    </location>
</feature>
<reference evidence="3 4" key="1">
    <citation type="submission" date="2016-03" db="EMBL/GenBank/DDBJ databases">
        <title>Complete genome sequence of Shewanella psychrophila WP2, a deep sea bacterium isolated from west Pacific sediment.</title>
        <authorList>
            <person name="Xu G."/>
            <person name="Jian H."/>
        </authorList>
    </citation>
    <scope>NUCLEOTIDE SEQUENCE [LARGE SCALE GENOMIC DNA]</scope>
    <source>
        <strain evidence="3 4">WP2</strain>
    </source>
</reference>
<dbReference type="KEGG" id="spsw:Sps_02078"/>
<dbReference type="PANTHER" id="PTHR41533">
    <property type="entry name" value="L,D-TRANSPEPTIDASE HI_1667-RELATED"/>
    <property type="match status" value="1"/>
</dbReference>
<dbReference type="InterPro" id="IPR002477">
    <property type="entry name" value="Peptidoglycan-bd-like"/>
</dbReference>
<dbReference type="RefSeq" id="WP_169915736.1">
    <property type="nucleotide sequence ID" value="NZ_CP014782.1"/>
</dbReference>
<sequence>MKNLNPFSLLLILGLFLQASPFKIFAAVELSSITYAEQAHSPEVDRQNAIFESLLEPLLLGETSKIAEFSIISPYLTSHLYQKRQYLSLWNDKDYAASVIETIGDADDEGLFKEDYHYQELVSLYQAQELDDWQDPYQRAQFDILLTDAIITYGIHLINGKVNPDTLGKTWNYDEAVIKLGTVIEELNTHIQAQDIAERLAQFNPQLTPYDELKSALKHYRQLADNQTFSNISYLSVVKTGESSPMLPSIAQRLILLNYLSPEADISHFSPEFVAAIKRYQTAHSLNADGIIGKGTINSLNVPFSRRADQDQYGASQMALSRSHR</sequence>